<protein>
    <submittedName>
        <fullName evidence="4">GNAT family N-acetyltransferase</fullName>
    </submittedName>
</protein>
<dbReference type="Proteomes" id="UP000677016">
    <property type="component" value="Unassembled WGS sequence"/>
</dbReference>
<accession>A0A941DAU9</accession>
<dbReference type="AlphaFoldDB" id="A0A941DAU9"/>
<dbReference type="SUPFAM" id="SSF55729">
    <property type="entry name" value="Acyl-CoA N-acyltransferases (Nat)"/>
    <property type="match status" value="1"/>
</dbReference>
<keyword evidence="1" id="KW-0808">Transferase</keyword>
<organism evidence="4 5">
    <name type="scientific">Phycicoccus avicenniae</name>
    <dbReference type="NCBI Taxonomy" id="2828860"/>
    <lineage>
        <taxon>Bacteria</taxon>
        <taxon>Bacillati</taxon>
        <taxon>Actinomycetota</taxon>
        <taxon>Actinomycetes</taxon>
        <taxon>Micrococcales</taxon>
        <taxon>Intrasporangiaceae</taxon>
        <taxon>Phycicoccus</taxon>
    </lineage>
</organism>
<dbReference type="CDD" id="cd04301">
    <property type="entry name" value="NAT_SF"/>
    <property type="match status" value="1"/>
</dbReference>
<dbReference type="EMBL" id="JAGSNF010000025">
    <property type="protein sequence ID" value="MBR7744880.1"/>
    <property type="molecule type" value="Genomic_DNA"/>
</dbReference>
<evidence type="ECO:0000256" key="2">
    <source>
        <dbReference type="ARBA" id="ARBA00023315"/>
    </source>
</evidence>
<keyword evidence="5" id="KW-1185">Reference proteome</keyword>
<name>A0A941DAU9_9MICO</name>
<feature type="domain" description="N-acetyltransferase" evidence="3">
    <location>
        <begin position="8"/>
        <end position="154"/>
    </location>
</feature>
<dbReference type="Gene3D" id="3.40.630.30">
    <property type="match status" value="1"/>
</dbReference>
<dbReference type="InterPro" id="IPR000182">
    <property type="entry name" value="GNAT_dom"/>
</dbReference>
<dbReference type="PROSITE" id="PS51186">
    <property type="entry name" value="GNAT"/>
    <property type="match status" value="1"/>
</dbReference>
<dbReference type="InterPro" id="IPR016181">
    <property type="entry name" value="Acyl_CoA_acyltransferase"/>
</dbReference>
<dbReference type="GO" id="GO:0016747">
    <property type="term" value="F:acyltransferase activity, transferring groups other than amino-acyl groups"/>
    <property type="evidence" value="ECO:0007669"/>
    <property type="project" value="InterPro"/>
</dbReference>
<dbReference type="PANTHER" id="PTHR43877">
    <property type="entry name" value="AMINOALKYLPHOSPHONATE N-ACETYLTRANSFERASE-RELATED-RELATED"/>
    <property type="match status" value="1"/>
</dbReference>
<evidence type="ECO:0000259" key="3">
    <source>
        <dbReference type="PROSITE" id="PS51186"/>
    </source>
</evidence>
<gene>
    <name evidence="4" type="ORF">KC207_16420</name>
</gene>
<reference evidence="4" key="1">
    <citation type="submission" date="2021-04" db="EMBL/GenBank/DDBJ databases">
        <title>Phycicoccus avicenniae sp. nov., a novel endophytic actinomycetes isolated from branch of Avicennia mariana.</title>
        <authorList>
            <person name="Tuo L."/>
        </authorList>
    </citation>
    <scope>NUCLEOTIDE SEQUENCE</scope>
    <source>
        <strain evidence="4">BSK3Z-2</strain>
    </source>
</reference>
<comment type="caution">
    <text evidence="4">The sequence shown here is derived from an EMBL/GenBank/DDBJ whole genome shotgun (WGS) entry which is preliminary data.</text>
</comment>
<dbReference type="Pfam" id="PF00583">
    <property type="entry name" value="Acetyltransf_1"/>
    <property type="match status" value="1"/>
</dbReference>
<evidence type="ECO:0000313" key="5">
    <source>
        <dbReference type="Proteomes" id="UP000677016"/>
    </source>
</evidence>
<evidence type="ECO:0000256" key="1">
    <source>
        <dbReference type="ARBA" id="ARBA00022679"/>
    </source>
</evidence>
<sequence>MTSPYRVARLDPDDPADLADLAAMRTAWTRERTEGLEEGFADRLEGWWRRQGGARHAWVARSADDAPLGTANLQVFERMPRPGLPDARWAYVANVWTAPEHRRRGVGLLLMGEVLGWCREEGMERVVLNPSEVSLPLYRGLGFRPADDLMRLDL</sequence>
<dbReference type="InterPro" id="IPR050832">
    <property type="entry name" value="Bact_Acetyltransf"/>
</dbReference>
<keyword evidence="2" id="KW-0012">Acyltransferase</keyword>
<evidence type="ECO:0000313" key="4">
    <source>
        <dbReference type="EMBL" id="MBR7744880.1"/>
    </source>
</evidence>
<proteinExistence type="predicted"/>
<dbReference type="RefSeq" id="WP_211604406.1">
    <property type="nucleotide sequence ID" value="NZ_JAGSNF010000025.1"/>
</dbReference>